<dbReference type="Pfam" id="PF08240">
    <property type="entry name" value="ADH_N"/>
    <property type="match status" value="1"/>
</dbReference>
<dbReference type="Gene3D" id="3.90.180.10">
    <property type="entry name" value="Medium-chain alcohol dehydrogenases, catalytic domain"/>
    <property type="match status" value="1"/>
</dbReference>
<keyword evidence="1" id="KW-0521">NADP</keyword>
<evidence type="ECO:0000259" key="2">
    <source>
        <dbReference type="SMART" id="SM00829"/>
    </source>
</evidence>
<dbReference type="SUPFAM" id="SSF51735">
    <property type="entry name" value="NAD(P)-binding Rossmann-fold domains"/>
    <property type="match status" value="1"/>
</dbReference>
<organism evidence="3 4">
    <name type="scientific">Candidatus Filomicrobium marinum</name>
    <dbReference type="NCBI Taxonomy" id="1608628"/>
    <lineage>
        <taxon>Bacteria</taxon>
        <taxon>Pseudomonadati</taxon>
        <taxon>Pseudomonadota</taxon>
        <taxon>Alphaproteobacteria</taxon>
        <taxon>Hyphomicrobiales</taxon>
        <taxon>Hyphomicrobiaceae</taxon>
        <taxon>Filomicrobium</taxon>
    </lineage>
</organism>
<dbReference type="RefSeq" id="WP_082101240.1">
    <property type="nucleotide sequence ID" value="NZ_LN829118.1"/>
</dbReference>
<dbReference type="GO" id="GO:0043880">
    <property type="term" value="F:crotonyl-CoA reductase activity"/>
    <property type="evidence" value="ECO:0007669"/>
    <property type="project" value="UniProtKB-EC"/>
</dbReference>
<evidence type="ECO:0000313" key="3">
    <source>
        <dbReference type="EMBL" id="CPR17685.1"/>
    </source>
</evidence>
<dbReference type="InterPro" id="IPR010085">
    <property type="entry name" value="Crot_CoA_red"/>
</dbReference>
<reference evidence="4" key="1">
    <citation type="submission" date="2015-02" db="EMBL/GenBank/DDBJ databases">
        <authorList>
            <person name="Chooi Y.-H."/>
        </authorList>
    </citation>
    <scope>NUCLEOTIDE SEQUENCE [LARGE SCALE GENOMIC DNA]</scope>
    <source>
        <strain evidence="4">strain Y</strain>
    </source>
</reference>
<dbReference type="PANTHER" id="PTHR44154">
    <property type="entry name" value="QUINONE OXIDOREDUCTASE"/>
    <property type="match status" value="1"/>
</dbReference>
<protein>
    <submittedName>
        <fullName evidence="3">Crotonyl-CoA reductase</fullName>
        <ecNumber evidence="3">1.3.1.86</ecNumber>
    </submittedName>
</protein>
<dbReference type="EMBL" id="LN829119">
    <property type="protein sequence ID" value="CPR17685.1"/>
    <property type="molecule type" value="Genomic_DNA"/>
</dbReference>
<dbReference type="InterPro" id="IPR020843">
    <property type="entry name" value="ER"/>
</dbReference>
<dbReference type="EC" id="1.3.1.86" evidence="3"/>
<dbReference type="NCBIfam" id="TIGR01751">
    <property type="entry name" value="crot-CoA-red"/>
    <property type="match status" value="1"/>
</dbReference>
<keyword evidence="3" id="KW-0560">Oxidoreductase</keyword>
<keyword evidence="4" id="KW-1185">Reference proteome</keyword>
<evidence type="ECO:0000256" key="1">
    <source>
        <dbReference type="ARBA" id="ARBA00022857"/>
    </source>
</evidence>
<proteinExistence type="predicted"/>
<dbReference type="KEGG" id="fiy:BN1229_v1_1372"/>
<dbReference type="KEGG" id="fil:BN1229_v1_1373"/>
<accession>A0A0D6JD46</accession>
<feature type="domain" description="Enoyl reductase (ER)" evidence="2">
    <location>
        <begin position="55"/>
        <end position="417"/>
    </location>
</feature>
<dbReference type="PANTHER" id="PTHR44154:SF1">
    <property type="entry name" value="QUINONE OXIDOREDUCTASE"/>
    <property type="match status" value="1"/>
</dbReference>
<dbReference type="Pfam" id="PF00107">
    <property type="entry name" value="ADH_zinc_N"/>
    <property type="match status" value="1"/>
</dbReference>
<dbReference type="Gene3D" id="3.40.50.720">
    <property type="entry name" value="NAD(P)-binding Rossmann-like Domain"/>
    <property type="match status" value="1"/>
</dbReference>
<gene>
    <name evidence="3" type="primary">ccr</name>
    <name evidence="3" type="ORF">YBN1229_v1_1372</name>
</gene>
<dbReference type="InterPro" id="IPR036291">
    <property type="entry name" value="NAD(P)-bd_dom_sf"/>
</dbReference>
<dbReference type="SMART" id="SM00829">
    <property type="entry name" value="PKS_ER"/>
    <property type="match status" value="1"/>
</dbReference>
<name>A0A0D6JD46_9HYPH</name>
<dbReference type="OrthoDB" id="9790818at2"/>
<dbReference type="Proteomes" id="UP000033187">
    <property type="component" value="Chromosome 1"/>
</dbReference>
<dbReference type="InterPro" id="IPR013149">
    <property type="entry name" value="ADH-like_C"/>
</dbReference>
<dbReference type="SUPFAM" id="SSF50129">
    <property type="entry name" value="GroES-like"/>
    <property type="match status" value="1"/>
</dbReference>
<dbReference type="InterPro" id="IPR011032">
    <property type="entry name" value="GroES-like_sf"/>
</dbReference>
<dbReference type="AlphaFoldDB" id="A0A0D6JD46"/>
<sequence length="441" mass="48710">MSAQGAAENNNKGTNTGAPAILAAKKDLYEVGEIPPLGHVPKEMYAWCIRRDREGTPDVAMQVEVVPTWELDSHDVLILVMAAGVNYNGVWASLGTPVSMFDVHKNPYHIAGSDASGIVWAVGSKVTRWKVGDEVVIHCNQDDGDDEECNGGDPMFSPSQRIWGYETPDGSFAQFARVQDRQLLPRPKHLTWEESACYTLVLATAYRMLFGHRPHITRPGDNVLIWGASGGLGSMAVQLCATAGANAIGIVSEDDKRDFVMQHGAKGVINRKNFNCWGQLPKVNSPEYAEWFKEVRNFGKAIWDITGKGNNVDTVFEHPGEATFPVSVFVVKRGGMVVICAGTTGYNLTMDARYLWMHQKRVQGSHFANLKQASQANRLVIERRVDPSMSEVFPWLQIPKAHMRMYRNEHKPGNMAVLVSAPTTGLRTLEDVIEAGKSRFG</sequence>
<evidence type="ECO:0000313" key="4">
    <source>
        <dbReference type="Proteomes" id="UP000033187"/>
    </source>
</evidence>
<dbReference type="InterPro" id="IPR013154">
    <property type="entry name" value="ADH-like_N"/>
</dbReference>
<dbReference type="InterPro" id="IPR051603">
    <property type="entry name" value="Zinc-ADH_QOR/CCCR"/>
</dbReference>
<dbReference type="CDD" id="cd08246">
    <property type="entry name" value="crotonyl_coA_red"/>
    <property type="match status" value="1"/>
</dbReference>